<dbReference type="Pfam" id="PF08238">
    <property type="entry name" value="Sel1"/>
    <property type="match status" value="3"/>
</dbReference>
<evidence type="ECO:0000313" key="3">
    <source>
        <dbReference type="Proteomes" id="UP000680158"/>
    </source>
</evidence>
<name>A0A941DFJ9_9BURK</name>
<feature type="chain" id="PRO_5037137655" evidence="1">
    <location>
        <begin position="28"/>
        <end position="247"/>
    </location>
</feature>
<sequence length="247" mass="27082">MYFTKSLSKFFIAAGFVAIHLFNPVNADDRSNEAIFKRLSELASNGNAEIKYHLGMFLNNGIGTPQDTKRAFQLFSESAELGNQLAAYKVGCYLAGQFPGTVPVNEVEALKFKLRAAEAGYDLAQQDVGTYYGRKRDVQKALIWWERASRQGNVAATAYLANYYSNPASPAPDLVRSYALAVLLKSMAPEPTKELLAHIAQLETKLSAEQKTEAEAFRASWLTGKTPLSLQAQAGLGATRALLNSFE</sequence>
<dbReference type="AlphaFoldDB" id="A0A941DFJ9"/>
<dbReference type="InterPro" id="IPR011990">
    <property type="entry name" value="TPR-like_helical_dom_sf"/>
</dbReference>
<dbReference type="EMBL" id="JAGSPM010000002">
    <property type="protein sequence ID" value="MBR7746012.1"/>
    <property type="molecule type" value="Genomic_DNA"/>
</dbReference>
<comment type="caution">
    <text evidence="2">The sequence shown here is derived from an EMBL/GenBank/DDBJ whole genome shotgun (WGS) entry which is preliminary data.</text>
</comment>
<gene>
    <name evidence="2" type="ORF">KDM92_05420</name>
</gene>
<dbReference type="SUPFAM" id="SSF81901">
    <property type="entry name" value="HCP-like"/>
    <property type="match status" value="1"/>
</dbReference>
<proteinExistence type="predicted"/>
<dbReference type="Proteomes" id="UP000680158">
    <property type="component" value="Unassembled WGS sequence"/>
</dbReference>
<accession>A0A941DFJ9</accession>
<dbReference type="SMART" id="SM00671">
    <property type="entry name" value="SEL1"/>
    <property type="match status" value="3"/>
</dbReference>
<protein>
    <submittedName>
        <fullName evidence="2">Sel1 repeat family protein</fullName>
    </submittedName>
</protein>
<dbReference type="InterPro" id="IPR050767">
    <property type="entry name" value="Sel1_AlgK"/>
</dbReference>
<dbReference type="PANTHER" id="PTHR11102">
    <property type="entry name" value="SEL-1-LIKE PROTEIN"/>
    <property type="match status" value="1"/>
</dbReference>
<reference evidence="2 3" key="1">
    <citation type="submission" date="2021-04" db="EMBL/GenBank/DDBJ databases">
        <title>novel species isolated from subtropical streams in China.</title>
        <authorList>
            <person name="Lu H."/>
        </authorList>
    </citation>
    <scope>NUCLEOTIDE SEQUENCE [LARGE SCALE GENOMIC DNA]</scope>
    <source>
        <strain evidence="2 3">BYS107W</strain>
    </source>
</reference>
<dbReference type="RefSeq" id="WP_212683361.1">
    <property type="nucleotide sequence ID" value="NZ_JAGSPM010000002.1"/>
</dbReference>
<feature type="signal peptide" evidence="1">
    <location>
        <begin position="1"/>
        <end position="27"/>
    </location>
</feature>
<dbReference type="PANTHER" id="PTHR11102:SF160">
    <property type="entry name" value="ERAD-ASSOCIATED E3 UBIQUITIN-PROTEIN LIGASE COMPONENT HRD3"/>
    <property type="match status" value="1"/>
</dbReference>
<dbReference type="Gene3D" id="1.25.40.10">
    <property type="entry name" value="Tetratricopeptide repeat domain"/>
    <property type="match status" value="2"/>
</dbReference>
<dbReference type="InterPro" id="IPR006597">
    <property type="entry name" value="Sel1-like"/>
</dbReference>
<keyword evidence="1" id="KW-0732">Signal</keyword>
<evidence type="ECO:0000256" key="1">
    <source>
        <dbReference type="SAM" id="SignalP"/>
    </source>
</evidence>
<keyword evidence="3" id="KW-1185">Reference proteome</keyword>
<evidence type="ECO:0000313" key="2">
    <source>
        <dbReference type="EMBL" id="MBR7746012.1"/>
    </source>
</evidence>
<organism evidence="2 3">
    <name type="scientific">Undibacterium baiyunense</name>
    <dbReference type="NCBI Taxonomy" id="2828731"/>
    <lineage>
        <taxon>Bacteria</taxon>
        <taxon>Pseudomonadati</taxon>
        <taxon>Pseudomonadota</taxon>
        <taxon>Betaproteobacteria</taxon>
        <taxon>Burkholderiales</taxon>
        <taxon>Oxalobacteraceae</taxon>
        <taxon>Undibacterium</taxon>
    </lineage>
</organism>